<feature type="domain" description="TniQ" evidence="1">
    <location>
        <begin position="4"/>
        <end position="161"/>
    </location>
</feature>
<dbReference type="RefSeq" id="WP_260749879.1">
    <property type="nucleotide sequence ID" value="NZ_CP092109.1"/>
</dbReference>
<dbReference type="InterPro" id="IPR009492">
    <property type="entry name" value="TniQ"/>
</dbReference>
<dbReference type="EMBL" id="CP092109">
    <property type="protein sequence ID" value="UWZ81504.1"/>
    <property type="molecule type" value="Genomic_DNA"/>
</dbReference>
<organism evidence="3 4">
    <name type="scientific">Geoalkalibacter halelectricus</name>
    <dbReference type="NCBI Taxonomy" id="2847045"/>
    <lineage>
        <taxon>Bacteria</taxon>
        <taxon>Pseudomonadati</taxon>
        <taxon>Thermodesulfobacteriota</taxon>
        <taxon>Desulfuromonadia</taxon>
        <taxon>Desulfuromonadales</taxon>
        <taxon>Geoalkalibacteraceae</taxon>
        <taxon>Geoalkalibacter</taxon>
    </lineage>
</organism>
<accession>A0ABY5ZRN3</accession>
<gene>
    <name evidence="3" type="ORF">L9S41_08930</name>
</gene>
<evidence type="ECO:0000313" key="4">
    <source>
        <dbReference type="Proteomes" id="UP001060414"/>
    </source>
</evidence>
<dbReference type="Proteomes" id="UP001060414">
    <property type="component" value="Chromosome"/>
</dbReference>
<evidence type="ECO:0000259" key="2">
    <source>
        <dbReference type="Pfam" id="PF15978"/>
    </source>
</evidence>
<keyword evidence="4" id="KW-1185">Reference proteome</keyword>
<evidence type="ECO:0000259" key="1">
    <source>
        <dbReference type="Pfam" id="PF06527"/>
    </source>
</evidence>
<dbReference type="Pfam" id="PF15978">
    <property type="entry name" value="TnsD"/>
    <property type="match status" value="1"/>
</dbReference>
<dbReference type="Pfam" id="PF06527">
    <property type="entry name" value="TniQ"/>
    <property type="match status" value="1"/>
</dbReference>
<reference evidence="3" key="1">
    <citation type="journal article" date="2022" name="Environ. Microbiol.">
        <title>Geoalkalibacter halelectricus SAP #1 sp. nov. possessing extracellular electron transfer and mineral#reducing capabilities from a haloalkaline environment.</title>
        <authorList>
            <person name="Yadav S."/>
            <person name="Singh R."/>
            <person name="Sundharam S.S."/>
            <person name="Chaudhary S."/>
            <person name="Krishnamurthi S."/>
            <person name="Patil S.A."/>
        </authorList>
    </citation>
    <scope>NUCLEOTIDE SEQUENCE</scope>
    <source>
        <strain evidence="3">SAP-1</strain>
    </source>
</reference>
<feature type="domain" description="Transposon Tn7 transposition protein TnsD C-terminal" evidence="2">
    <location>
        <begin position="321"/>
        <end position="449"/>
    </location>
</feature>
<name>A0ABY5ZRN3_9BACT</name>
<sequence>MLAYFPVPYQDELLYSAIARYAVHTGQADNQKAVLRDVFGSLTATAISDLPSNLKTLTKNLSQIWCVSAEELIRCHTLAPLYLPFLRPEQADKIVESMFSRQGGNIHTRAGISAFSVPQHHFFRYCPACVTDQLESLGEPYWNRLNQIAGVNFCIKHRCKLIASDLQFRPKQKHLFQAAAKTRLNRLHASAEITSMESLLIRRFHEVIALQSLKGHSPSQWTSFYQQLAKRSGLVNGNRVDHAKIREKLAGDWKNTEFKIYFVHGLSSDWLTNIFRKHRKAFHPLSHLLVWCSLLPEMTAEEIVKDVGRQPMTEPKAPKENWSFLCSQDALTSSKREIWLQLIQKSRGHGIKKIRSSKPGGALYAWLYRHDRPWLMANRPPSANANKTKGKTDYSAWDQENIALLKKFRSEAVNDHGRQRFSRTFLIKQLPRTSSIEKHLSDLPETMKWLDQHAESVEEFQKFRINNAAIFLHKQIIPVKKWRLLRLAGIRPEKISPNVERLIQYLESEGDSFDRNKPEKSA</sequence>
<proteinExistence type="predicted"/>
<evidence type="ECO:0000313" key="3">
    <source>
        <dbReference type="EMBL" id="UWZ81504.1"/>
    </source>
</evidence>
<dbReference type="InterPro" id="IPR032750">
    <property type="entry name" value="TnsD_C"/>
</dbReference>
<protein>
    <submittedName>
        <fullName evidence="3">TnsD family transposase</fullName>
    </submittedName>
</protein>